<keyword evidence="1 4" id="KW-0479">Metal-binding</keyword>
<dbReference type="AlphaFoldDB" id="A0A8H3XF28"/>
<dbReference type="SUPFAM" id="SSF49599">
    <property type="entry name" value="TRAF domain-like"/>
    <property type="match status" value="2"/>
</dbReference>
<keyword evidence="5" id="KW-0175">Coiled coil</keyword>
<dbReference type="InterPro" id="IPR001293">
    <property type="entry name" value="Znf_TRAF"/>
</dbReference>
<keyword evidence="2 4" id="KW-0863">Zinc-finger</keyword>
<evidence type="ECO:0000256" key="2">
    <source>
        <dbReference type="ARBA" id="ARBA00022771"/>
    </source>
</evidence>
<feature type="domain" description="TRAF-type" evidence="7">
    <location>
        <begin position="161"/>
        <end position="205"/>
    </location>
</feature>
<evidence type="ECO:0000256" key="3">
    <source>
        <dbReference type="ARBA" id="ARBA00022833"/>
    </source>
</evidence>
<proteinExistence type="predicted"/>
<evidence type="ECO:0000313" key="8">
    <source>
        <dbReference type="EMBL" id="KAF0458374.1"/>
    </source>
</evidence>
<dbReference type="InterPro" id="IPR001841">
    <property type="entry name" value="Znf_RING"/>
</dbReference>
<dbReference type="PANTHER" id="PTHR10131:SF94">
    <property type="entry name" value="TNF RECEPTOR-ASSOCIATED FACTOR 4"/>
    <property type="match status" value="1"/>
</dbReference>
<evidence type="ECO:0000259" key="6">
    <source>
        <dbReference type="PROSITE" id="PS50089"/>
    </source>
</evidence>
<evidence type="ECO:0000259" key="7">
    <source>
        <dbReference type="PROSITE" id="PS50145"/>
    </source>
</evidence>
<feature type="domain" description="RING-type" evidence="6">
    <location>
        <begin position="21"/>
        <end position="60"/>
    </location>
</feature>
<dbReference type="GO" id="GO:0008270">
    <property type="term" value="F:zinc ion binding"/>
    <property type="evidence" value="ECO:0007669"/>
    <property type="project" value="UniProtKB-KW"/>
</dbReference>
<evidence type="ECO:0000256" key="4">
    <source>
        <dbReference type="PROSITE-ProRule" id="PRU00207"/>
    </source>
</evidence>
<evidence type="ECO:0000313" key="9">
    <source>
        <dbReference type="Proteomes" id="UP000439903"/>
    </source>
</evidence>
<reference evidence="8 9" key="1">
    <citation type="journal article" date="2019" name="Environ. Microbiol.">
        <title>At the nexus of three kingdoms: the genome of the mycorrhizal fungus Gigaspora margarita provides insights into plant, endobacterial and fungal interactions.</title>
        <authorList>
            <person name="Venice F."/>
            <person name="Ghignone S."/>
            <person name="Salvioli di Fossalunga A."/>
            <person name="Amselem J."/>
            <person name="Novero M."/>
            <person name="Xianan X."/>
            <person name="Sedzielewska Toro K."/>
            <person name="Morin E."/>
            <person name="Lipzen A."/>
            <person name="Grigoriev I.V."/>
            <person name="Henrissat B."/>
            <person name="Martin F.M."/>
            <person name="Bonfante P."/>
        </authorList>
    </citation>
    <scope>NUCLEOTIDE SEQUENCE [LARGE SCALE GENOMIC DNA]</scope>
    <source>
        <strain evidence="8 9">BEG34</strain>
    </source>
</reference>
<dbReference type="InterPro" id="IPR027370">
    <property type="entry name" value="Znf-RING_euk"/>
</dbReference>
<dbReference type="Pfam" id="PF02176">
    <property type="entry name" value="zf-TRAF"/>
    <property type="match status" value="1"/>
</dbReference>
<dbReference type="SMART" id="SM00184">
    <property type="entry name" value="RING"/>
    <property type="match status" value="1"/>
</dbReference>
<dbReference type="PANTHER" id="PTHR10131">
    <property type="entry name" value="TNF RECEPTOR ASSOCIATED FACTOR"/>
    <property type="match status" value="1"/>
</dbReference>
<evidence type="ECO:0000256" key="5">
    <source>
        <dbReference type="SAM" id="Coils"/>
    </source>
</evidence>
<organism evidence="8 9">
    <name type="scientific">Gigaspora margarita</name>
    <dbReference type="NCBI Taxonomy" id="4874"/>
    <lineage>
        <taxon>Eukaryota</taxon>
        <taxon>Fungi</taxon>
        <taxon>Fungi incertae sedis</taxon>
        <taxon>Mucoromycota</taxon>
        <taxon>Glomeromycotina</taxon>
        <taxon>Glomeromycetes</taxon>
        <taxon>Diversisporales</taxon>
        <taxon>Gigasporaceae</taxon>
        <taxon>Gigaspora</taxon>
    </lineage>
</organism>
<dbReference type="GO" id="GO:0004842">
    <property type="term" value="F:ubiquitin-protein transferase activity"/>
    <property type="evidence" value="ECO:0007669"/>
    <property type="project" value="InterPro"/>
</dbReference>
<dbReference type="SMART" id="SM00504">
    <property type="entry name" value="Ubox"/>
    <property type="match status" value="1"/>
</dbReference>
<accession>A0A8H3XF28</accession>
<dbReference type="PROSITE" id="PS00518">
    <property type="entry name" value="ZF_RING_1"/>
    <property type="match status" value="1"/>
</dbReference>
<dbReference type="SUPFAM" id="SSF57850">
    <property type="entry name" value="RING/U-box"/>
    <property type="match status" value="1"/>
</dbReference>
<comment type="caution">
    <text evidence="8">The sequence shown here is derived from an EMBL/GenBank/DDBJ whole genome shotgun (WGS) entry which is preliminary data.</text>
</comment>
<gene>
    <name evidence="8" type="ORF">F8M41_001023</name>
</gene>
<dbReference type="InterPro" id="IPR003613">
    <property type="entry name" value="Ubox_domain"/>
</dbReference>
<dbReference type="EMBL" id="WTPW01001081">
    <property type="protein sequence ID" value="KAF0458374.1"/>
    <property type="molecule type" value="Genomic_DNA"/>
</dbReference>
<sequence>MEALDLRSLLYVETVNSNLICCICHTPFIDPVVIESCGHTFCRSCISQAITSRPTCPVDRSRLSDVSDLKPASKIISNMVNELLVHCPNNDLGCDYQGQRQLLSCHFKEGCMFTIIECCNEGCQEAIFKKDLTTHMEKCRAKVIDREICKCKVQLGTLEGHCDSCPMKHIECPHCCTTLPQSAIDVHLEECPERLSTCLYAEYGCSWAGRQRDLLEVHIPSCPFEPLKDFFITYKQRNEMLEQDNKQLRTTVQDLNKTVTSLQNQLSSISDWLASMFPSHFLNPDNNVTTSERPPPLLTTHELLLSENEHFKNDIETLNVNLTDLELRQNVALMTESLRTQEEIQNLKNICHSLRMQMYYLLMERRGDEPSVRNVVNTSVARSGLTGSLVSGISGTNGSNLSEADVLTTTIRPPGPNIPSSVQSLRKFGSFVPDSPRQEKL</sequence>
<feature type="coiled-coil region" evidence="5">
    <location>
        <begin position="238"/>
        <end position="265"/>
    </location>
</feature>
<name>A0A8H3XF28_GIGMA</name>
<dbReference type="OrthoDB" id="1630758at2759"/>
<dbReference type="PROSITE" id="PS50145">
    <property type="entry name" value="ZF_TRAF"/>
    <property type="match status" value="1"/>
</dbReference>
<dbReference type="InterPro" id="IPR013083">
    <property type="entry name" value="Znf_RING/FYVE/PHD"/>
</dbReference>
<dbReference type="InterPro" id="IPR017907">
    <property type="entry name" value="Znf_RING_CS"/>
</dbReference>
<keyword evidence="9" id="KW-1185">Reference proteome</keyword>
<dbReference type="Pfam" id="PF13445">
    <property type="entry name" value="zf-RING_UBOX"/>
    <property type="match status" value="1"/>
</dbReference>
<evidence type="ECO:0000256" key="1">
    <source>
        <dbReference type="ARBA" id="ARBA00022723"/>
    </source>
</evidence>
<dbReference type="PROSITE" id="PS50089">
    <property type="entry name" value="ZF_RING_2"/>
    <property type="match status" value="1"/>
</dbReference>
<feature type="zinc finger region" description="TRAF-type" evidence="4">
    <location>
        <begin position="161"/>
        <end position="205"/>
    </location>
</feature>
<keyword evidence="3 4" id="KW-0862">Zinc</keyword>
<dbReference type="Proteomes" id="UP000439903">
    <property type="component" value="Unassembled WGS sequence"/>
</dbReference>
<dbReference type="Gene3D" id="3.30.40.10">
    <property type="entry name" value="Zinc/RING finger domain, C3HC4 (zinc finger)"/>
    <property type="match status" value="2"/>
</dbReference>
<protein>
    <submittedName>
        <fullName evidence="8">E3 ubiquitin-protein ligase nrdp1</fullName>
    </submittedName>
</protein>
<dbReference type="GO" id="GO:0016567">
    <property type="term" value="P:protein ubiquitination"/>
    <property type="evidence" value="ECO:0007669"/>
    <property type="project" value="InterPro"/>
</dbReference>